<gene>
    <name evidence="2" type="ORF">WN51_02504</name>
</gene>
<dbReference type="EMBL" id="KQ435859">
    <property type="protein sequence ID" value="KOX70448.1"/>
    <property type="molecule type" value="Genomic_DNA"/>
</dbReference>
<dbReference type="Proteomes" id="UP000053105">
    <property type="component" value="Unassembled WGS sequence"/>
</dbReference>
<dbReference type="AlphaFoldDB" id="A0A0N0BDN8"/>
<organism evidence="2 3">
    <name type="scientific">Melipona quadrifasciata</name>
    <dbReference type="NCBI Taxonomy" id="166423"/>
    <lineage>
        <taxon>Eukaryota</taxon>
        <taxon>Metazoa</taxon>
        <taxon>Ecdysozoa</taxon>
        <taxon>Arthropoda</taxon>
        <taxon>Hexapoda</taxon>
        <taxon>Insecta</taxon>
        <taxon>Pterygota</taxon>
        <taxon>Neoptera</taxon>
        <taxon>Endopterygota</taxon>
        <taxon>Hymenoptera</taxon>
        <taxon>Apocrita</taxon>
        <taxon>Aculeata</taxon>
        <taxon>Apoidea</taxon>
        <taxon>Anthophila</taxon>
        <taxon>Apidae</taxon>
        <taxon>Melipona</taxon>
    </lineage>
</organism>
<sequence length="87" mass="9577">MLNVLPAVHIVSPRAEPNYLLTEKATRIVVDPPISRKFPTSIDISGRNQEEPGRAKLEARGTKERTLKRVTRANEDEASGAGTLLNN</sequence>
<name>A0A0N0BDN8_9HYME</name>
<proteinExistence type="predicted"/>
<feature type="region of interest" description="Disordered" evidence="1">
    <location>
        <begin position="40"/>
        <end position="60"/>
    </location>
</feature>
<evidence type="ECO:0000313" key="3">
    <source>
        <dbReference type="Proteomes" id="UP000053105"/>
    </source>
</evidence>
<evidence type="ECO:0000313" key="2">
    <source>
        <dbReference type="EMBL" id="KOX70448.1"/>
    </source>
</evidence>
<protein>
    <submittedName>
        <fullName evidence="2">Uncharacterized protein</fullName>
    </submittedName>
</protein>
<keyword evidence="3" id="KW-1185">Reference proteome</keyword>
<accession>A0A0N0BDN8</accession>
<evidence type="ECO:0000256" key="1">
    <source>
        <dbReference type="SAM" id="MobiDB-lite"/>
    </source>
</evidence>
<feature type="compositionally biased region" description="Basic and acidic residues" evidence="1">
    <location>
        <begin position="48"/>
        <end position="60"/>
    </location>
</feature>
<reference evidence="2 3" key="1">
    <citation type="submission" date="2015-07" db="EMBL/GenBank/DDBJ databases">
        <title>The genome of Melipona quadrifasciata.</title>
        <authorList>
            <person name="Pan H."/>
            <person name="Kapheim K."/>
        </authorList>
    </citation>
    <scope>NUCLEOTIDE SEQUENCE [LARGE SCALE GENOMIC DNA]</scope>
    <source>
        <strain evidence="2">0111107301</strain>
        <tissue evidence="2">Whole body</tissue>
    </source>
</reference>